<sequence length="72" mass="8566">MFNTYNSCCAYESFLQSLLPPNFPELFLKGEKFRGKRMLSMRAFLWKAFSERSRCFEADLKILIRLKFKISA</sequence>
<accession>A0A1X7G8I0</accession>
<dbReference type="AlphaFoldDB" id="A0A1X7G8I0"/>
<proteinExistence type="predicted"/>
<dbReference type="Proteomes" id="UP000192940">
    <property type="component" value="Chromosome I"/>
</dbReference>
<name>A0A1X7G8I0_9BACL</name>
<gene>
    <name evidence="1" type="ORF">SAMN05661091_0196</name>
</gene>
<organism evidence="1 2">
    <name type="scientific">Paenibacillus uliginis N3/975</name>
    <dbReference type="NCBI Taxonomy" id="1313296"/>
    <lineage>
        <taxon>Bacteria</taxon>
        <taxon>Bacillati</taxon>
        <taxon>Bacillota</taxon>
        <taxon>Bacilli</taxon>
        <taxon>Bacillales</taxon>
        <taxon>Paenibacillaceae</taxon>
        <taxon>Paenibacillus</taxon>
    </lineage>
</organism>
<keyword evidence="2" id="KW-1185">Reference proteome</keyword>
<evidence type="ECO:0000313" key="1">
    <source>
        <dbReference type="EMBL" id="SMF65801.1"/>
    </source>
</evidence>
<dbReference type="EMBL" id="LT840184">
    <property type="protein sequence ID" value="SMF65801.1"/>
    <property type="molecule type" value="Genomic_DNA"/>
</dbReference>
<protein>
    <submittedName>
        <fullName evidence="1">Uncharacterized protein</fullName>
    </submittedName>
</protein>
<evidence type="ECO:0000313" key="2">
    <source>
        <dbReference type="Proteomes" id="UP000192940"/>
    </source>
</evidence>
<reference evidence="1 2" key="1">
    <citation type="submission" date="2017-04" db="EMBL/GenBank/DDBJ databases">
        <authorList>
            <person name="Afonso C.L."/>
            <person name="Miller P.J."/>
            <person name="Scott M.A."/>
            <person name="Spackman E."/>
            <person name="Goraichik I."/>
            <person name="Dimitrov K.M."/>
            <person name="Suarez D.L."/>
            <person name="Swayne D.E."/>
        </authorList>
    </citation>
    <scope>NUCLEOTIDE SEQUENCE [LARGE SCALE GENOMIC DNA]</scope>
    <source>
        <strain evidence="1 2">N3/975</strain>
    </source>
</reference>